<comment type="caution">
    <text evidence="1">The sequence shown here is derived from an EMBL/GenBank/DDBJ whole genome shotgun (WGS) entry which is preliminary data.</text>
</comment>
<gene>
    <name evidence="1" type="ORF">HMPREF1862_01635</name>
</gene>
<dbReference type="EMBL" id="LSDN01000021">
    <property type="protein sequence ID" value="KXB79886.1"/>
    <property type="molecule type" value="Genomic_DNA"/>
</dbReference>
<dbReference type="RefSeq" id="WP_060920741.1">
    <property type="nucleotide sequence ID" value="NZ_JASOZV010000009.1"/>
</dbReference>
<dbReference type="Proteomes" id="UP000070572">
    <property type="component" value="Unassembled WGS sequence"/>
</dbReference>
<evidence type="ECO:0000313" key="2">
    <source>
        <dbReference type="Proteomes" id="UP000070572"/>
    </source>
</evidence>
<dbReference type="AlphaFoldDB" id="A0AB34WY20"/>
<accession>A0AB34WY20</accession>
<proteinExistence type="predicted"/>
<evidence type="ECO:0000313" key="1">
    <source>
        <dbReference type="EMBL" id="KXB79886.1"/>
    </source>
</evidence>
<dbReference type="InterPro" id="IPR010064">
    <property type="entry name" value="HK97-gp10_tail"/>
</dbReference>
<reference evidence="1 2" key="1">
    <citation type="submission" date="2016-01" db="EMBL/GenBank/DDBJ databases">
        <authorList>
            <person name="Mitreva M."/>
            <person name="Pepin K.H."/>
            <person name="Mihindukulasuriya K.A."/>
            <person name="Fulton R."/>
            <person name="Fronick C."/>
            <person name="O'Laughlin M."/>
            <person name="Miner T."/>
            <person name="Herter B."/>
            <person name="Rosa B.A."/>
            <person name="Cordes M."/>
            <person name="Tomlinson C."/>
            <person name="Wollam A."/>
            <person name="Palsikar V.B."/>
            <person name="Mardis E.R."/>
            <person name="Wilson R.K."/>
        </authorList>
    </citation>
    <scope>NUCLEOTIDE SEQUENCE [LARGE SCALE GENOMIC DNA]</scope>
    <source>
        <strain evidence="1 2">DNF00696</strain>
    </source>
</reference>
<sequence>MARVQIKLPNDFIDALDSASSLIDNSAEQVLKAGANIVEPRMRSNLSAAIGSSTKQPSRSTGQLAKALGTAPVKVNSRGDYNVKVGFAENRDDGRANALIANVLEHGRSNQPARPFLAPTRSQTRRAAIAAMKQTLAARIQQVKP</sequence>
<organism evidence="1 2">
    <name type="scientific">Varibaculum cambriense</name>
    <dbReference type="NCBI Taxonomy" id="184870"/>
    <lineage>
        <taxon>Bacteria</taxon>
        <taxon>Bacillati</taxon>
        <taxon>Actinomycetota</taxon>
        <taxon>Actinomycetes</taxon>
        <taxon>Actinomycetales</taxon>
        <taxon>Actinomycetaceae</taxon>
        <taxon>Varibaculum</taxon>
    </lineage>
</organism>
<protein>
    <submittedName>
        <fullName evidence="1">Phage protein, HK97 gp10 family</fullName>
    </submittedName>
</protein>
<dbReference type="Pfam" id="PF04883">
    <property type="entry name" value="HK97-gp10_like"/>
    <property type="match status" value="1"/>
</dbReference>
<name>A0AB34WY20_9ACTO</name>
<dbReference type="NCBIfam" id="TIGR01725">
    <property type="entry name" value="phge_HK97_gp10"/>
    <property type="match status" value="1"/>
</dbReference>